<feature type="domain" description="CN hydrolase" evidence="3">
    <location>
        <begin position="2"/>
        <end position="245"/>
    </location>
</feature>
<dbReference type="Proteomes" id="UP000233750">
    <property type="component" value="Unassembled WGS sequence"/>
</dbReference>
<keyword evidence="2" id="KW-0378">Hydrolase</keyword>
<dbReference type="PROSITE" id="PS01227">
    <property type="entry name" value="UPF0012"/>
    <property type="match status" value="1"/>
</dbReference>
<evidence type="ECO:0000313" key="5">
    <source>
        <dbReference type="Proteomes" id="UP000233750"/>
    </source>
</evidence>
<dbReference type="Pfam" id="PF00795">
    <property type="entry name" value="CN_hydrolase"/>
    <property type="match status" value="1"/>
</dbReference>
<dbReference type="GO" id="GO:0033388">
    <property type="term" value="P:putrescine biosynthetic process from arginine"/>
    <property type="evidence" value="ECO:0007669"/>
    <property type="project" value="TreeGrafter"/>
</dbReference>
<dbReference type="RefSeq" id="WP_101434049.1">
    <property type="nucleotide sequence ID" value="NZ_PJMY01000002.1"/>
</dbReference>
<dbReference type="PANTHER" id="PTHR43674">
    <property type="entry name" value="NITRILASE C965.09-RELATED"/>
    <property type="match status" value="1"/>
</dbReference>
<dbReference type="SUPFAM" id="SSF56317">
    <property type="entry name" value="Carbon-nitrogen hydrolase"/>
    <property type="match status" value="1"/>
</dbReference>
<organism evidence="4 5">
    <name type="scientific">Amycolatopsis echigonensis</name>
    <dbReference type="NCBI Taxonomy" id="2576905"/>
    <lineage>
        <taxon>Bacteria</taxon>
        <taxon>Bacillati</taxon>
        <taxon>Actinomycetota</taxon>
        <taxon>Actinomycetes</taxon>
        <taxon>Pseudonocardiales</taxon>
        <taxon>Pseudonocardiaceae</taxon>
        <taxon>Amycolatopsis</taxon>
    </lineage>
</organism>
<comment type="caution">
    <text evidence="4">The sequence shown here is derived from an EMBL/GenBank/DDBJ whole genome shotgun (WGS) entry which is preliminary data.</text>
</comment>
<dbReference type="OrthoDB" id="4008466at2"/>
<dbReference type="GO" id="GO:0050126">
    <property type="term" value="F:N-carbamoylputrescine amidase activity"/>
    <property type="evidence" value="ECO:0007669"/>
    <property type="project" value="TreeGrafter"/>
</dbReference>
<dbReference type="PROSITE" id="PS50263">
    <property type="entry name" value="CN_HYDROLASE"/>
    <property type="match status" value="1"/>
</dbReference>
<dbReference type="AlphaFoldDB" id="A0A2N3X031"/>
<evidence type="ECO:0000256" key="2">
    <source>
        <dbReference type="ARBA" id="ARBA00022801"/>
    </source>
</evidence>
<proteinExistence type="inferred from homology"/>
<name>A0A2N3X031_9PSEU</name>
<dbReference type="InterPro" id="IPR036526">
    <property type="entry name" value="C-N_Hydrolase_sf"/>
</dbReference>
<protein>
    <submittedName>
        <fullName evidence="4">Amidohydrolase</fullName>
    </submittedName>
</protein>
<dbReference type="Gene3D" id="3.60.110.10">
    <property type="entry name" value="Carbon-nitrogen hydrolase"/>
    <property type="match status" value="1"/>
</dbReference>
<comment type="similarity">
    <text evidence="1">Belongs to the carbon-nitrogen hydrolase superfamily. NIT1/NIT2 family.</text>
</comment>
<accession>A0A2N3X031</accession>
<evidence type="ECO:0000313" key="4">
    <source>
        <dbReference type="EMBL" id="PKV99469.1"/>
    </source>
</evidence>
<dbReference type="PANTHER" id="PTHR43674:SF2">
    <property type="entry name" value="BETA-UREIDOPROPIONASE"/>
    <property type="match status" value="1"/>
</dbReference>
<reference evidence="4 5" key="1">
    <citation type="submission" date="2017-12" db="EMBL/GenBank/DDBJ databases">
        <title>Sequencing the genomes of 1000 Actinobacteria strains.</title>
        <authorList>
            <person name="Klenk H.-P."/>
        </authorList>
    </citation>
    <scope>NUCLEOTIDE SEQUENCE [LARGE SCALE GENOMIC DNA]</scope>
    <source>
        <strain evidence="4 5">DSM 45165</strain>
    </source>
</reference>
<keyword evidence="5" id="KW-1185">Reference proteome</keyword>
<dbReference type="InterPro" id="IPR050345">
    <property type="entry name" value="Aliph_Amidase/BUP"/>
</dbReference>
<gene>
    <name evidence="4" type="ORF">ATK30_0443</name>
</gene>
<evidence type="ECO:0000256" key="1">
    <source>
        <dbReference type="ARBA" id="ARBA00010613"/>
    </source>
</evidence>
<evidence type="ECO:0000259" key="3">
    <source>
        <dbReference type="PROSITE" id="PS50263"/>
    </source>
</evidence>
<dbReference type="InterPro" id="IPR001110">
    <property type="entry name" value="UPF0012_CS"/>
</dbReference>
<sequence>MTRIVCVQLAPRVGELDANHRQIVSTIAETRADILVLPELATSGYVFESAAEAAECAIPPDDPKIGEWAAAINGDSVVVCGYAERGPEGVLYNSAVLLDSTGILASYRKTHLWDREKLFFAPGSQPPPVVATRFGRIAVMVCYDLEFPEYTRRVALDGADLIAVPTNWPEVARPEGERPPEVVIAQAAARVNRVAIACCDRSGTERGQRWTEGTTIVSDDGWIAATAGPDGRAEWDADLVSARDKNISTRNHLFGDRRTDLYGLSR</sequence>
<dbReference type="InterPro" id="IPR003010">
    <property type="entry name" value="C-N_Hydrolase"/>
</dbReference>
<dbReference type="EMBL" id="PJMY01000002">
    <property type="protein sequence ID" value="PKV99469.1"/>
    <property type="molecule type" value="Genomic_DNA"/>
</dbReference>